<comment type="pathway">
    <text evidence="3 10">Cofactor biosynthesis; molybdopterin biosynthesis.</text>
</comment>
<dbReference type="GO" id="GO:0005829">
    <property type="term" value="C:cytosol"/>
    <property type="evidence" value="ECO:0007669"/>
    <property type="project" value="TreeGrafter"/>
</dbReference>
<evidence type="ECO:0000256" key="1">
    <source>
        <dbReference type="ARBA" id="ARBA00002901"/>
    </source>
</evidence>
<comment type="function">
    <text evidence="2">May be involved in the biosynthesis of molybdopterin.</text>
</comment>
<dbReference type="Gene3D" id="2.40.340.10">
    <property type="entry name" value="MoeA, C-terminal, domain IV"/>
    <property type="match status" value="1"/>
</dbReference>
<gene>
    <name evidence="12" type="ORF">SAMN06296020_101279</name>
</gene>
<dbReference type="EMBL" id="FXUF01000001">
    <property type="protein sequence ID" value="SMP39798.1"/>
    <property type="molecule type" value="Genomic_DNA"/>
</dbReference>
<reference evidence="12" key="1">
    <citation type="submission" date="2017-05" db="EMBL/GenBank/DDBJ databases">
        <authorList>
            <person name="Varghese N."/>
            <person name="Submissions S."/>
        </authorList>
    </citation>
    <scope>NUCLEOTIDE SEQUENCE</scope>
    <source>
        <strain evidence="12">Su22</strain>
    </source>
</reference>
<dbReference type="GO" id="GO:0061599">
    <property type="term" value="F:molybdopterin molybdotransferase activity"/>
    <property type="evidence" value="ECO:0007669"/>
    <property type="project" value="UniProtKB-UniRule"/>
</dbReference>
<evidence type="ECO:0000256" key="8">
    <source>
        <dbReference type="ARBA" id="ARBA00023150"/>
    </source>
</evidence>
<dbReference type="PANTHER" id="PTHR10192:SF16">
    <property type="entry name" value="MOLYBDOPTERIN MOLYBDENUMTRANSFERASE"/>
    <property type="match status" value="1"/>
</dbReference>
<comment type="caution">
    <text evidence="12">The sequence shown here is derived from an EMBL/GenBank/DDBJ whole genome shotgun (WGS) entry which is preliminary data.</text>
</comment>
<dbReference type="SUPFAM" id="SSF53218">
    <property type="entry name" value="Molybdenum cofactor biosynthesis proteins"/>
    <property type="match status" value="1"/>
</dbReference>
<dbReference type="InterPro" id="IPR036135">
    <property type="entry name" value="MoeA_linker/N_sf"/>
</dbReference>
<evidence type="ECO:0000256" key="9">
    <source>
        <dbReference type="ARBA" id="ARBA00047317"/>
    </source>
</evidence>
<name>A0AA45WT71_9CLOT</name>
<dbReference type="PROSITE" id="PS01079">
    <property type="entry name" value="MOCF_BIOSYNTHESIS_2"/>
    <property type="match status" value="1"/>
</dbReference>
<comment type="catalytic activity">
    <reaction evidence="9">
        <text>adenylyl-molybdopterin + molybdate = Mo-molybdopterin + AMP + H(+)</text>
        <dbReference type="Rhea" id="RHEA:35047"/>
        <dbReference type="ChEBI" id="CHEBI:15378"/>
        <dbReference type="ChEBI" id="CHEBI:36264"/>
        <dbReference type="ChEBI" id="CHEBI:62727"/>
        <dbReference type="ChEBI" id="CHEBI:71302"/>
        <dbReference type="ChEBI" id="CHEBI:456215"/>
        <dbReference type="EC" id="2.10.1.1"/>
    </reaction>
</comment>
<dbReference type="Gene3D" id="3.40.980.10">
    <property type="entry name" value="MoaB/Mog-like domain"/>
    <property type="match status" value="1"/>
</dbReference>
<dbReference type="InterPro" id="IPR036425">
    <property type="entry name" value="MoaB/Mog-like_dom_sf"/>
</dbReference>
<keyword evidence="7 10" id="KW-0500">Molybdenum</keyword>
<keyword evidence="10" id="KW-0808">Transferase</keyword>
<dbReference type="Pfam" id="PF03454">
    <property type="entry name" value="MoeA_C"/>
    <property type="match status" value="1"/>
</dbReference>
<evidence type="ECO:0000259" key="11">
    <source>
        <dbReference type="SMART" id="SM00852"/>
    </source>
</evidence>
<dbReference type="InterPro" id="IPR008284">
    <property type="entry name" value="MoCF_biosynth_CS"/>
</dbReference>
<dbReference type="EC" id="2.10.1.1" evidence="5 10"/>
<evidence type="ECO:0000313" key="12">
    <source>
        <dbReference type="EMBL" id="SMP39798.1"/>
    </source>
</evidence>
<keyword evidence="10" id="KW-0479">Metal-binding</keyword>
<keyword evidence="13" id="KW-1185">Reference proteome</keyword>
<dbReference type="NCBIfam" id="TIGR00177">
    <property type="entry name" value="molyb_syn"/>
    <property type="match status" value="1"/>
</dbReference>
<dbReference type="InterPro" id="IPR036688">
    <property type="entry name" value="MoeA_C_domain_IV_sf"/>
</dbReference>
<evidence type="ECO:0000256" key="2">
    <source>
        <dbReference type="ARBA" id="ARBA00003487"/>
    </source>
</evidence>
<comment type="cofactor">
    <cofactor evidence="10">
        <name>Mg(2+)</name>
        <dbReference type="ChEBI" id="CHEBI:18420"/>
    </cofactor>
</comment>
<dbReference type="CDD" id="cd00887">
    <property type="entry name" value="MoeA"/>
    <property type="match status" value="1"/>
</dbReference>
<protein>
    <recommendedName>
        <fullName evidence="6 10">Molybdopterin molybdenumtransferase</fullName>
        <ecNumber evidence="5 10">2.10.1.1</ecNumber>
    </recommendedName>
</protein>
<dbReference type="PANTHER" id="PTHR10192">
    <property type="entry name" value="MOLYBDOPTERIN BIOSYNTHESIS PROTEIN"/>
    <property type="match status" value="1"/>
</dbReference>
<evidence type="ECO:0000256" key="10">
    <source>
        <dbReference type="RuleBase" id="RU365090"/>
    </source>
</evidence>
<dbReference type="GO" id="GO:0006777">
    <property type="term" value="P:Mo-molybdopterin cofactor biosynthetic process"/>
    <property type="evidence" value="ECO:0007669"/>
    <property type="project" value="UniProtKB-UniRule"/>
</dbReference>
<comment type="similarity">
    <text evidence="4 10">Belongs to the MoeA family.</text>
</comment>
<evidence type="ECO:0000256" key="5">
    <source>
        <dbReference type="ARBA" id="ARBA00013269"/>
    </source>
</evidence>
<dbReference type="AlphaFoldDB" id="A0AA45WT71"/>
<dbReference type="SMART" id="SM00852">
    <property type="entry name" value="MoCF_biosynth"/>
    <property type="match status" value="1"/>
</dbReference>
<comment type="function">
    <text evidence="1 10">Catalyzes the insertion of molybdate into adenylated molybdopterin with the concomitant release of AMP.</text>
</comment>
<accession>A0AA45WT71</accession>
<evidence type="ECO:0000256" key="4">
    <source>
        <dbReference type="ARBA" id="ARBA00010763"/>
    </source>
</evidence>
<dbReference type="RefSeq" id="WP_283407636.1">
    <property type="nucleotide sequence ID" value="NZ_FXUF01000001.1"/>
</dbReference>
<dbReference type="InterPro" id="IPR005111">
    <property type="entry name" value="MoeA_C_domain_IV"/>
</dbReference>
<feature type="domain" description="MoaB/Mog" evidence="11">
    <location>
        <begin position="179"/>
        <end position="316"/>
    </location>
</feature>
<dbReference type="SUPFAM" id="SSF63882">
    <property type="entry name" value="MoeA N-terminal region -like"/>
    <property type="match status" value="1"/>
</dbReference>
<dbReference type="InterPro" id="IPR038987">
    <property type="entry name" value="MoeA-like"/>
</dbReference>
<keyword evidence="10" id="KW-0460">Magnesium</keyword>
<evidence type="ECO:0000256" key="7">
    <source>
        <dbReference type="ARBA" id="ARBA00022505"/>
    </source>
</evidence>
<organism evidence="12 13">
    <name type="scientific">Anoxynatronum buryatiense</name>
    <dbReference type="NCBI Taxonomy" id="489973"/>
    <lineage>
        <taxon>Bacteria</taxon>
        <taxon>Bacillati</taxon>
        <taxon>Bacillota</taxon>
        <taxon>Clostridia</taxon>
        <taxon>Eubacteriales</taxon>
        <taxon>Clostridiaceae</taxon>
        <taxon>Anoxynatronum</taxon>
    </lineage>
</organism>
<dbReference type="InterPro" id="IPR005110">
    <property type="entry name" value="MoeA_linker/N"/>
</dbReference>
<proteinExistence type="inferred from homology"/>
<evidence type="ECO:0000256" key="3">
    <source>
        <dbReference type="ARBA" id="ARBA00005046"/>
    </source>
</evidence>
<keyword evidence="8 10" id="KW-0501">Molybdenum cofactor biosynthesis</keyword>
<dbReference type="Pfam" id="PF00994">
    <property type="entry name" value="MoCF_biosynth"/>
    <property type="match status" value="1"/>
</dbReference>
<dbReference type="GO" id="GO:0046872">
    <property type="term" value="F:metal ion binding"/>
    <property type="evidence" value="ECO:0007669"/>
    <property type="project" value="UniProtKB-UniRule"/>
</dbReference>
<dbReference type="NCBIfam" id="NF011068">
    <property type="entry name" value="PRK14498.1"/>
    <property type="match status" value="1"/>
</dbReference>
<dbReference type="SUPFAM" id="SSF63867">
    <property type="entry name" value="MoeA C-terminal domain-like"/>
    <property type="match status" value="1"/>
</dbReference>
<dbReference type="Pfam" id="PF12727">
    <property type="entry name" value="PBP_like"/>
    <property type="match status" value="1"/>
</dbReference>
<evidence type="ECO:0000256" key="6">
    <source>
        <dbReference type="ARBA" id="ARBA00021108"/>
    </source>
</evidence>
<sequence length="643" mass="69765">MAKKRNLYLTSVPLSRALEEYVIQMAEVLNQREIQWVDVGDSLGKMTAEPVFARISAPHYNAAAMDGIAIDAAKTYGASETTPVQLQQNSDFVMVNTGAPLPDAFDAVIMIEDVVEVDEETVEIRSAATPWQHVRPVGEDIVKGELILPVRHLIRPQDMGALLSGGVTQVPVFRKIRVGLIPTGSEITAMTDPLPPGKIIESNSRMFKGLIETYGGETITYPVVKDEPRLLEAAVLRGVAENDLLVINAGSSAGTKDFTVDVLRELGSVMFHGIAIKPGKPAILAQVKGKPVVGIPGYPVSAYVVFEQIVKPLVYHYRLLPPPEPEMVEAVLARRVVSSLKHEEHIRIKLGQVSGRWIATPLSRGAGVTMSLVRADGMLTVPQEVEGYEKSTVVPIRLARPLKEIQNTLVSIGSHDLVMDLLSNELQAGGKGVALSSAHAGSMGGLMALKQGECHMAPIHLLDETTGRYNDAMAARYFPGKKMVLIKLVKRSQGLILPRGNLKKITGIADLTREDVTMVNRQKGAGTRILLDYYLKRDSIDPLKVKGYHREMTTHMAVAVAVGSGGADCGMGVASAAASMELDFLHLDWEDYDLLCEESTLELTAVQELLKIIRGDAFQKQVAAMGGYDLSQAGELVYLNQAT</sequence>
<dbReference type="Proteomes" id="UP001158066">
    <property type="component" value="Unassembled WGS sequence"/>
</dbReference>
<dbReference type="InterPro" id="IPR001453">
    <property type="entry name" value="MoaB/Mog_dom"/>
</dbReference>
<dbReference type="SUPFAM" id="SSF53850">
    <property type="entry name" value="Periplasmic binding protein-like II"/>
    <property type="match status" value="1"/>
</dbReference>
<dbReference type="Pfam" id="PF03453">
    <property type="entry name" value="MoeA_N"/>
    <property type="match status" value="1"/>
</dbReference>
<dbReference type="InterPro" id="IPR024370">
    <property type="entry name" value="PBP_domain"/>
</dbReference>
<dbReference type="Gene3D" id="3.90.105.10">
    <property type="entry name" value="Molybdopterin biosynthesis moea protein, domain 2"/>
    <property type="match status" value="1"/>
</dbReference>
<evidence type="ECO:0000313" key="13">
    <source>
        <dbReference type="Proteomes" id="UP001158066"/>
    </source>
</evidence>
<dbReference type="Gene3D" id="2.170.190.11">
    <property type="entry name" value="Molybdopterin biosynthesis moea protein, domain 3"/>
    <property type="match status" value="1"/>
</dbReference>